<evidence type="ECO:0000313" key="1">
    <source>
        <dbReference type="EMBL" id="TGO46925.1"/>
    </source>
</evidence>
<sequence>MSELRYPTVSPAMVKDIMNEVLVLYLDDFNDTVEVVVGKGEKELRPQFASKVLALHSEYFR</sequence>
<evidence type="ECO:0000313" key="2">
    <source>
        <dbReference type="Proteomes" id="UP000297527"/>
    </source>
</evidence>
<gene>
    <name evidence="1" type="ORF">BCON_0301g00090</name>
</gene>
<comment type="caution">
    <text evidence="1">The sequence shown here is derived from an EMBL/GenBank/DDBJ whole genome shotgun (WGS) entry which is preliminary data.</text>
</comment>
<dbReference type="Proteomes" id="UP000297527">
    <property type="component" value="Unassembled WGS sequence"/>
</dbReference>
<name>A0A4Z1HDU8_9HELO</name>
<reference evidence="1 2" key="1">
    <citation type="submission" date="2017-12" db="EMBL/GenBank/DDBJ databases">
        <title>Comparative genomics of Botrytis spp.</title>
        <authorList>
            <person name="Valero-Jimenez C.A."/>
            <person name="Tapia P."/>
            <person name="Veloso J."/>
            <person name="Silva-Moreno E."/>
            <person name="Staats M."/>
            <person name="Valdes J.H."/>
            <person name="Van Kan J.A.L."/>
        </authorList>
    </citation>
    <scope>NUCLEOTIDE SEQUENCE [LARGE SCALE GENOMIC DNA]</scope>
    <source>
        <strain evidence="1 2">MUCL11595</strain>
    </source>
</reference>
<protein>
    <submittedName>
        <fullName evidence="1">Uncharacterized protein</fullName>
    </submittedName>
</protein>
<organism evidence="1 2">
    <name type="scientific">Botryotinia convoluta</name>
    <dbReference type="NCBI Taxonomy" id="54673"/>
    <lineage>
        <taxon>Eukaryota</taxon>
        <taxon>Fungi</taxon>
        <taxon>Dikarya</taxon>
        <taxon>Ascomycota</taxon>
        <taxon>Pezizomycotina</taxon>
        <taxon>Leotiomycetes</taxon>
        <taxon>Helotiales</taxon>
        <taxon>Sclerotiniaceae</taxon>
        <taxon>Botryotinia</taxon>
    </lineage>
</organism>
<keyword evidence="2" id="KW-1185">Reference proteome</keyword>
<dbReference type="OrthoDB" id="3552515at2759"/>
<dbReference type="EMBL" id="PQXN01000300">
    <property type="protein sequence ID" value="TGO46925.1"/>
    <property type="molecule type" value="Genomic_DNA"/>
</dbReference>
<accession>A0A4Z1HDU8</accession>
<proteinExistence type="predicted"/>
<dbReference type="AlphaFoldDB" id="A0A4Z1HDU8"/>